<comment type="caution">
    <text evidence="2">The sequence shown here is derived from an EMBL/GenBank/DDBJ whole genome shotgun (WGS) entry which is preliminary data.</text>
</comment>
<gene>
    <name evidence="2" type="ORF">Taro_000554</name>
</gene>
<organism evidence="2 3">
    <name type="scientific">Colocasia esculenta</name>
    <name type="common">Wild taro</name>
    <name type="synonym">Arum esculentum</name>
    <dbReference type="NCBI Taxonomy" id="4460"/>
    <lineage>
        <taxon>Eukaryota</taxon>
        <taxon>Viridiplantae</taxon>
        <taxon>Streptophyta</taxon>
        <taxon>Embryophyta</taxon>
        <taxon>Tracheophyta</taxon>
        <taxon>Spermatophyta</taxon>
        <taxon>Magnoliopsida</taxon>
        <taxon>Liliopsida</taxon>
        <taxon>Araceae</taxon>
        <taxon>Aroideae</taxon>
        <taxon>Colocasieae</taxon>
        <taxon>Colocasia</taxon>
    </lineage>
</organism>
<dbReference type="AlphaFoldDB" id="A0A843TB27"/>
<dbReference type="EMBL" id="NMUH01000010">
    <property type="protein sequence ID" value="MQL68255.1"/>
    <property type="molecule type" value="Genomic_DNA"/>
</dbReference>
<name>A0A843TB27_COLES</name>
<feature type="compositionally biased region" description="Polar residues" evidence="1">
    <location>
        <begin position="158"/>
        <end position="171"/>
    </location>
</feature>
<evidence type="ECO:0000256" key="1">
    <source>
        <dbReference type="SAM" id="MobiDB-lite"/>
    </source>
</evidence>
<reference evidence="2" key="1">
    <citation type="submission" date="2017-07" db="EMBL/GenBank/DDBJ databases">
        <title>Taro Niue Genome Assembly and Annotation.</title>
        <authorList>
            <person name="Atibalentja N."/>
            <person name="Keating K."/>
            <person name="Fields C.J."/>
        </authorList>
    </citation>
    <scope>NUCLEOTIDE SEQUENCE</scope>
    <source>
        <strain evidence="2">Niue_2</strain>
        <tissue evidence="2">Leaf</tissue>
    </source>
</reference>
<protein>
    <submittedName>
        <fullName evidence="2">Uncharacterized protein</fullName>
    </submittedName>
</protein>
<evidence type="ECO:0000313" key="3">
    <source>
        <dbReference type="Proteomes" id="UP000652761"/>
    </source>
</evidence>
<keyword evidence="3" id="KW-1185">Reference proteome</keyword>
<dbReference type="Proteomes" id="UP000652761">
    <property type="component" value="Unassembled WGS sequence"/>
</dbReference>
<sequence>MERKDTAIGNPVRPAHRDHHTAGNADRQPGQETLATQNTTINPNLHSRQSGGRNTKYTTVTAVVWIDYGPTPSLYKWFQGHKELGSEKRTGWPAPGRTPAILGVPDQPRELCKRLDAVVLTTVFPSTPESMTQVRLSPQMLPLRRTRMGVPGKRKNLSHGTSPQVSSTGRMTSVGLY</sequence>
<feature type="compositionally biased region" description="Polar residues" evidence="1">
    <location>
        <begin position="30"/>
        <end position="53"/>
    </location>
</feature>
<evidence type="ECO:0000313" key="2">
    <source>
        <dbReference type="EMBL" id="MQL68255.1"/>
    </source>
</evidence>
<feature type="region of interest" description="Disordered" evidence="1">
    <location>
        <begin position="1"/>
        <end position="53"/>
    </location>
</feature>
<proteinExistence type="predicted"/>
<accession>A0A843TB27</accession>
<feature type="region of interest" description="Disordered" evidence="1">
    <location>
        <begin position="150"/>
        <end position="177"/>
    </location>
</feature>